<keyword evidence="3 6" id="KW-0812">Transmembrane</keyword>
<accession>Q2SJH3</accession>
<feature type="transmembrane region" description="Helical" evidence="6">
    <location>
        <begin position="358"/>
        <end position="376"/>
    </location>
</feature>
<evidence type="ECO:0000256" key="3">
    <source>
        <dbReference type="ARBA" id="ARBA00022692"/>
    </source>
</evidence>
<dbReference type="EMBL" id="CP000155">
    <property type="protein sequence ID" value="ABC29201.1"/>
    <property type="molecule type" value="Genomic_DNA"/>
</dbReference>
<dbReference type="Proteomes" id="UP000000238">
    <property type="component" value="Chromosome"/>
</dbReference>
<keyword evidence="4 6" id="KW-1133">Transmembrane helix</keyword>
<dbReference type="InterPro" id="IPR050833">
    <property type="entry name" value="Poly_Biosynth_Transport"/>
</dbReference>
<feature type="transmembrane region" description="Helical" evidence="6">
    <location>
        <begin position="247"/>
        <end position="280"/>
    </location>
</feature>
<dbReference type="STRING" id="349521.HCH_02386"/>
<feature type="transmembrane region" description="Helical" evidence="6">
    <location>
        <begin position="388"/>
        <end position="407"/>
    </location>
</feature>
<evidence type="ECO:0000313" key="8">
    <source>
        <dbReference type="Proteomes" id="UP000000238"/>
    </source>
</evidence>
<sequence>MFALASIKIIKPYLSTLSSGYVLMFVTMLAQLVTIPLYLGSYEKWGFGVISMMLAVVPLMALGITWVSGGGMRLMGEAVAKNDIVGARRIYSASKYLFTLYGVVVAFILAAIGISFQDYWIDDAPNYYTREDLHYLIISFCVYIVVQYEFSSELAAFAATKKQHEGNIIQIINPIVMAAAVYVMILFGVGIQSVFISMTLGYLVMRVCTHYYWRRVSTYGNYVVLLSPDREQIEATADMLKDYAVSYSIYGVLLLFLFSDVIIVGYLMGAEAAATLALIWKIPNLLMQTLWRVPIYAEPYVIHMDAKGEMEKLRSLFKKGFFAYSLMCFIAASVFYIIGEDVLQLWVGNIPDLKGDFKFLMCAGAIFFLSLSRWPISFLYAMVKLRMLIKVMAVELLVKVFFVIFFYNYHGFISPIVAINVEYILGLALAYYFIIKRERLA</sequence>
<evidence type="ECO:0000256" key="4">
    <source>
        <dbReference type="ARBA" id="ARBA00022989"/>
    </source>
</evidence>
<feature type="transmembrane region" description="Helical" evidence="6">
    <location>
        <begin position="45"/>
        <end position="67"/>
    </location>
</feature>
<dbReference type="PANTHER" id="PTHR30250">
    <property type="entry name" value="PST FAMILY PREDICTED COLANIC ACID TRANSPORTER"/>
    <property type="match status" value="1"/>
</dbReference>
<dbReference type="KEGG" id="hch:HCH_02386"/>
<dbReference type="AlphaFoldDB" id="Q2SJH3"/>
<keyword evidence="8" id="KW-1185">Reference proteome</keyword>
<organism evidence="7 8">
    <name type="scientific">Hahella chejuensis (strain KCTC 2396)</name>
    <dbReference type="NCBI Taxonomy" id="349521"/>
    <lineage>
        <taxon>Bacteria</taxon>
        <taxon>Pseudomonadati</taxon>
        <taxon>Pseudomonadota</taxon>
        <taxon>Gammaproteobacteria</taxon>
        <taxon>Oceanospirillales</taxon>
        <taxon>Hahellaceae</taxon>
        <taxon>Hahella</taxon>
    </lineage>
</organism>
<feature type="transmembrane region" description="Helical" evidence="6">
    <location>
        <begin position="133"/>
        <end position="150"/>
    </location>
</feature>
<dbReference type="PANTHER" id="PTHR30250:SF11">
    <property type="entry name" value="O-ANTIGEN TRANSPORTER-RELATED"/>
    <property type="match status" value="1"/>
</dbReference>
<protein>
    <submittedName>
        <fullName evidence="7">Putative membrane protein</fullName>
    </submittedName>
</protein>
<dbReference type="GO" id="GO:0005886">
    <property type="term" value="C:plasma membrane"/>
    <property type="evidence" value="ECO:0007669"/>
    <property type="project" value="UniProtKB-SubCell"/>
</dbReference>
<comment type="subcellular location">
    <subcellularLocation>
        <location evidence="1">Cell membrane</location>
        <topology evidence="1">Multi-pass membrane protein</topology>
    </subcellularLocation>
</comment>
<feature type="transmembrane region" description="Helical" evidence="6">
    <location>
        <begin position="171"/>
        <end position="196"/>
    </location>
</feature>
<reference evidence="7 8" key="1">
    <citation type="journal article" date="2005" name="Nucleic Acids Res.">
        <title>Genomic blueprint of Hahella chejuensis, a marine microbe producing an algicidal agent.</title>
        <authorList>
            <person name="Jeong H."/>
            <person name="Yim J.H."/>
            <person name="Lee C."/>
            <person name="Choi S.-H."/>
            <person name="Park Y.K."/>
            <person name="Yoon S.H."/>
            <person name="Hur C.-G."/>
            <person name="Kang H.-Y."/>
            <person name="Kim D."/>
            <person name="Lee H.H."/>
            <person name="Park K.H."/>
            <person name="Park S.-H."/>
            <person name="Park H.-S."/>
            <person name="Lee H.K."/>
            <person name="Oh T.K."/>
            <person name="Kim J.F."/>
        </authorList>
    </citation>
    <scope>NUCLEOTIDE SEQUENCE [LARGE SCALE GENOMIC DNA]</scope>
    <source>
        <strain evidence="7 8">KCTC 2396</strain>
    </source>
</reference>
<keyword evidence="5 6" id="KW-0472">Membrane</keyword>
<evidence type="ECO:0000256" key="1">
    <source>
        <dbReference type="ARBA" id="ARBA00004651"/>
    </source>
</evidence>
<feature type="transmembrane region" description="Helical" evidence="6">
    <location>
        <begin position="321"/>
        <end position="338"/>
    </location>
</feature>
<keyword evidence="2" id="KW-1003">Cell membrane</keyword>
<dbReference type="HOGENOM" id="CLU_620753_0_0_6"/>
<name>Q2SJH3_HAHCH</name>
<feature type="transmembrane region" description="Helical" evidence="6">
    <location>
        <begin position="21"/>
        <end position="39"/>
    </location>
</feature>
<gene>
    <name evidence="7" type="ordered locus">HCH_02386</name>
</gene>
<evidence type="ECO:0000313" key="7">
    <source>
        <dbReference type="EMBL" id="ABC29201.1"/>
    </source>
</evidence>
<feature type="transmembrane region" description="Helical" evidence="6">
    <location>
        <begin position="413"/>
        <end position="435"/>
    </location>
</feature>
<evidence type="ECO:0000256" key="2">
    <source>
        <dbReference type="ARBA" id="ARBA00022475"/>
    </source>
</evidence>
<feature type="transmembrane region" description="Helical" evidence="6">
    <location>
        <begin position="98"/>
        <end position="121"/>
    </location>
</feature>
<proteinExistence type="predicted"/>
<evidence type="ECO:0000256" key="6">
    <source>
        <dbReference type="SAM" id="Phobius"/>
    </source>
</evidence>
<evidence type="ECO:0000256" key="5">
    <source>
        <dbReference type="ARBA" id="ARBA00023136"/>
    </source>
</evidence>